<dbReference type="AlphaFoldDB" id="A0A0M1NI73"/>
<evidence type="ECO:0000256" key="5">
    <source>
        <dbReference type="ARBA" id="ARBA00022989"/>
    </source>
</evidence>
<dbReference type="InterPro" id="IPR052518">
    <property type="entry name" value="CHR_Transporter"/>
</dbReference>
<dbReference type="GO" id="GO:0015109">
    <property type="term" value="F:chromate transmembrane transporter activity"/>
    <property type="evidence" value="ECO:0007669"/>
    <property type="project" value="InterPro"/>
</dbReference>
<keyword evidence="6 7" id="KW-0472">Membrane</keyword>
<organism evidence="8 9">
    <name type="scientific">Paenibacillus solani</name>
    <dbReference type="NCBI Taxonomy" id="1705565"/>
    <lineage>
        <taxon>Bacteria</taxon>
        <taxon>Bacillati</taxon>
        <taxon>Bacillota</taxon>
        <taxon>Bacilli</taxon>
        <taxon>Bacillales</taxon>
        <taxon>Paenibacillaceae</taxon>
        <taxon>Paenibacillus</taxon>
    </lineage>
</organism>
<evidence type="ECO:0000256" key="6">
    <source>
        <dbReference type="ARBA" id="ARBA00023136"/>
    </source>
</evidence>
<evidence type="ECO:0000313" key="8">
    <source>
        <dbReference type="EMBL" id="KOR81958.1"/>
    </source>
</evidence>
<dbReference type="PANTHER" id="PTHR43663:SF2">
    <property type="entry name" value="CHROMATE TRANSPORT PROTEIN-RELATED"/>
    <property type="match status" value="1"/>
</dbReference>
<feature type="transmembrane region" description="Helical" evidence="7">
    <location>
        <begin position="21"/>
        <end position="48"/>
    </location>
</feature>
<comment type="subcellular location">
    <subcellularLocation>
        <location evidence="1">Cell membrane</location>
        <topology evidence="1">Multi-pass membrane protein</topology>
    </subcellularLocation>
</comment>
<name>A0A0M1NI73_9BACL</name>
<dbReference type="InterPro" id="IPR003370">
    <property type="entry name" value="Chromate_transpt"/>
</dbReference>
<dbReference type="PANTHER" id="PTHR43663">
    <property type="entry name" value="CHROMATE TRANSPORT PROTEIN-RELATED"/>
    <property type="match status" value="1"/>
</dbReference>
<evidence type="ECO:0000313" key="9">
    <source>
        <dbReference type="Proteomes" id="UP000036932"/>
    </source>
</evidence>
<reference evidence="9" key="1">
    <citation type="submission" date="2015-08" db="EMBL/GenBank/DDBJ databases">
        <title>Genome sequencing project for genomic taxonomy and phylogenomics of Bacillus-like bacteria.</title>
        <authorList>
            <person name="Liu B."/>
            <person name="Wang J."/>
            <person name="Zhu Y."/>
            <person name="Liu G."/>
            <person name="Chen Q."/>
            <person name="Chen Z."/>
            <person name="Lan J."/>
            <person name="Che J."/>
            <person name="Ge C."/>
            <person name="Shi H."/>
            <person name="Pan Z."/>
            <person name="Liu X."/>
        </authorList>
    </citation>
    <scope>NUCLEOTIDE SEQUENCE [LARGE SCALE GENOMIC DNA]</scope>
    <source>
        <strain evidence="9">FJAT-22460</strain>
    </source>
</reference>
<dbReference type="GO" id="GO:0005886">
    <property type="term" value="C:plasma membrane"/>
    <property type="evidence" value="ECO:0007669"/>
    <property type="project" value="UniProtKB-SubCell"/>
</dbReference>
<keyword evidence="3" id="KW-1003">Cell membrane</keyword>
<evidence type="ECO:0000256" key="2">
    <source>
        <dbReference type="ARBA" id="ARBA00005262"/>
    </source>
</evidence>
<keyword evidence="5 7" id="KW-1133">Transmembrane helix</keyword>
<dbReference type="PATRIC" id="fig|1705565.3.peg.20"/>
<dbReference type="Pfam" id="PF02417">
    <property type="entry name" value="Chromate_transp"/>
    <property type="match status" value="1"/>
</dbReference>
<gene>
    <name evidence="8" type="ORF">AM231_20530</name>
</gene>
<feature type="transmembrane region" description="Helical" evidence="7">
    <location>
        <begin position="94"/>
        <end position="118"/>
    </location>
</feature>
<keyword evidence="9" id="KW-1185">Reference proteome</keyword>
<comment type="caution">
    <text evidence="8">The sequence shown here is derived from an EMBL/GenBank/DDBJ whole genome shotgun (WGS) entry which is preliminary data.</text>
</comment>
<keyword evidence="4 7" id="KW-0812">Transmembrane</keyword>
<feature type="transmembrane region" description="Helical" evidence="7">
    <location>
        <begin position="130"/>
        <end position="148"/>
    </location>
</feature>
<evidence type="ECO:0000256" key="4">
    <source>
        <dbReference type="ARBA" id="ARBA00022692"/>
    </source>
</evidence>
<dbReference type="Proteomes" id="UP000036932">
    <property type="component" value="Unassembled WGS sequence"/>
</dbReference>
<dbReference type="EMBL" id="LIUT01000005">
    <property type="protein sequence ID" value="KOR81958.1"/>
    <property type="molecule type" value="Genomic_DNA"/>
</dbReference>
<evidence type="ECO:0000256" key="1">
    <source>
        <dbReference type="ARBA" id="ARBA00004651"/>
    </source>
</evidence>
<protein>
    <submittedName>
        <fullName evidence="8">Chromate transporter</fullName>
    </submittedName>
</protein>
<accession>A0A0M1NI73</accession>
<dbReference type="RefSeq" id="WP_054404292.1">
    <property type="nucleotide sequence ID" value="NZ_LIUT01000005.1"/>
</dbReference>
<comment type="similarity">
    <text evidence="2">Belongs to the chromate ion transporter (CHR) (TC 2.A.51) family.</text>
</comment>
<evidence type="ECO:0000256" key="7">
    <source>
        <dbReference type="SAM" id="Phobius"/>
    </source>
</evidence>
<sequence length="224" mass="24257">MRTTIKRGFETHTITRSNLKISLLFRLFWVFLRIGPVTFGGGYAMIPMIEREVSEKRNWLSEEEMDDILSLAGAAPGGVGVNAAAFIGYRLAGVLGAIAAIVGITLPTFAIVCLLSTIYTQLADQPKVAAAMKGIHAAVIALIVVAAYRMAKSAIFDKATAATALVVLVVLLFTGINPLYAILAGLFIGFIILQIKGWLGLDLRMEKEGQNTSPEESNYPEYYI</sequence>
<feature type="transmembrane region" description="Helical" evidence="7">
    <location>
        <begin position="179"/>
        <end position="199"/>
    </location>
</feature>
<proteinExistence type="inferred from homology"/>
<feature type="transmembrane region" description="Helical" evidence="7">
    <location>
        <begin position="68"/>
        <end position="87"/>
    </location>
</feature>
<evidence type="ECO:0000256" key="3">
    <source>
        <dbReference type="ARBA" id="ARBA00022475"/>
    </source>
</evidence>